<dbReference type="EMBL" id="LUUJ01000114">
    <property type="protein sequence ID" value="OAI12020.1"/>
    <property type="molecule type" value="Genomic_DNA"/>
</dbReference>
<evidence type="ECO:0000313" key="3">
    <source>
        <dbReference type="Proteomes" id="UP000077857"/>
    </source>
</evidence>
<dbReference type="PIRSF" id="PIRSF018297">
    <property type="entry name" value="Doc"/>
    <property type="match status" value="1"/>
</dbReference>
<reference evidence="2 3" key="1">
    <citation type="submission" date="2016-03" db="EMBL/GenBank/DDBJ databases">
        <authorList>
            <person name="Ploux O."/>
        </authorList>
    </citation>
    <scope>NUCLEOTIDE SEQUENCE [LARGE SCALE GENOMIC DNA]</scope>
    <source>
        <strain evidence="2 3">R-45378</strain>
    </source>
</reference>
<dbReference type="RefSeq" id="WP_064042149.1">
    <property type="nucleotide sequence ID" value="NZ_LUUJ01000114.1"/>
</dbReference>
<dbReference type="PROSITE" id="PS51459">
    <property type="entry name" value="FIDO"/>
    <property type="match status" value="1"/>
</dbReference>
<comment type="caution">
    <text evidence="2">The sequence shown here is derived from an EMBL/GenBank/DDBJ whole genome shotgun (WGS) entry which is preliminary data.</text>
</comment>
<dbReference type="AlphaFoldDB" id="A0A177N4F1"/>
<dbReference type="Gene3D" id="1.20.120.1870">
    <property type="entry name" value="Fic/DOC protein, Fido domain"/>
    <property type="match status" value="1"/>
</dbReference>
<dbReference type="GO" id="GO:0016301">
    <property type="term" value="F:kinase activity"/>
    <property type="evidence" value="ECO:0007669"/>
    <property type="project" value="InterPro"/>
</dbReference>
<gene>
    <name evidence="2" type="ORF">A1507_19440</name>
</gene>
<accession>A0A177N4F1</accession>
<dbReference type="Pfam" id="PF02661">
    <property type="entry name" value="Fic"/>
    <property type="match status" value="1"/>
</dbReference>
<feature type="domain" description="Fido" evidence="1">
    <location>
        <begin position="7"/>
        <end position="122"/>
    </location>
</feature>
<protein>
    <recommendedName>
        <fullName evidence="1">Fido domain-containing protein</fullName>
    </recommendedName>
</protein>
<dbReference type="InterPro" id="IPR006440">
    <property type="entry name" value="Doc"/>
</dbReference>
<sequence>MAKLFFISKSLALQIHSQQIARFGGALGIRDEALLESALGAAQQTWHYSGDIFQTASQYCYSLANNHPFLDGNKRVAAACMLVFLVANQKQPNLDSDQLYEWVINMATRQVNREDLADFLKQHCA</sequence>
<dbReference type="NCBIfam" id="TIGR01550">
    <property type="entry name" value="DOC_P1"/>
    <property type="match status" value="1"/>
</dbReference>
<dbReference type="PANTHER" id="PTHR39426">
    <property type="entry name" value="HOMOLOGY TO DEATH-ON-CURING PROTEIN OF PHAGE P1"/>
    <property type="match status" value="1"/>
</dbReference>
<dbReference type="InterPro" id="IPR036597">
    <property type="entry name" value="Fido-like_dom_sf"/>
</dbReference>
<dbReference type="SUPFAM" id="SSF140931">
    <property type="entry name" value="Fic-like"/>
    <property type="match status" value="1"/>
</dbReference>
<dbReference type="InterPro" id="IPR003812">
    <property type="entry name" value="Fido"/>
</dbReference>
<dbReference type="PANTHER" id="PTHR39426:SF1">
    <property type="entry name" value="HOMOLOGY TO DEATH-ON-CURING PROTEIN OF PHAGE P1"/>
    <property type="match status" value="1"/>
</dbReference>
<dbReference type="Proteomes" id="UP000077857">
    <property type="component" value="Unassembled WGS sequence"/>
</dbReference>
<organism evidence="2 3">
    <name type="scientific">Methylomonas koyamae</name>
    <dbReference type="NCBI Taxonomy" id="702114"/>
    <lineage>
        <taxon>Bacteria</taxon>
        <taxon>Pseudomonadati</taxon>
        <taxon>Pseudomonadota</taxon>
        <taxon>Gammaproteobacteria</taxon>
        <taxon>Methylococcales</taxon>
        <taxon>Methylococcaceae</taxon>
        <taxon>Methylomonas</taxon>
    </lineage>
</organism>
<evidence type="ECO:0000313" key="2">
    <source>
        <dbReference type="EMBL" id="OAI12020.1"/>
    </source>
</evidence>
<proteinExistence type="predicted"/>
<dbReference type="InterPro" id="IPR053737">
    <property type="entry name" value="Type_II_TA_Toxin"/>
</dbReference>
<dbReference type="OrthoDB" id="9802752at2"/>
<name>A0A177N4F1_9GAMM</name>
<evidence type="ECO:0000259" key="1">
    <source>
        <dbReference type="PROSITE" id="PS51459"/>
    </source>
</evidence>